<dbReference type="Proteomes" id="UP000027284">
    <property type="component" value="Unassembled WGS sequence"/>
</dbReference>
<keyword evidence="3" id="KW-1185">Reference proteome</keyword>
<name>A0A062XZ51_9BACT</name>
<dbReference type="RefSeq" id="WP_038046936.1">
    <property type="nucleotide sequence ID" value="NZ_JMFG01000005.1"/>
</dbReference>
<dbReference type="InterPro" id="IPR000253">
    <property type="entry name" value="FHA_dom"/>
</dbReference>
<evidence type="ECO:0000313" key="3">
    <source>
        <dbReference type="Proteomes" id="UP000027284"/>
    </source>
</evidence>
<protein>
    <recommendedName>
        <fullName evidence="1">FHA domain-containing protein</fullName>
    </recommendedName>
</protein>
<dbReference type="InterPro" id="IPR008984">
    <property type="entry name" value="SMAD_FHA_dom_sf"/>
</dbReference>
<gene>
    <name evidence="2" type="ORF">EG19_09910</name>
</gene>
<dbReference type="Gene3D" id="2.60.200.20">
    <property type="match status" value="1"/>
</dbReference>
<dbReference type="STRING" id="1312852.EG19_09910"/>
<sequence length="250" mass="26503">MAWELVILDSGARVPLEVGKEYVVGSASAAHVKLCARDVSGSHAIITVYPTFVRVVDLGSKNGTFHKGKRVPVAEVANGDTVAFSSVKVQFLQTGTETGPPPPRAFVEKEASHTGEYPVAAVDSDLPALLESWDTAPEQACSALLSWLVRSRRLAAAALLQTHGEDVVVLAAQGLLPTGLAGSKLSPVLRRRSQELREVLEVPESTPPAFLCPVGQDRSLLLVVGTTKPSSRELSLLGRLARLACRLAGL</sequence>
<dbReference type="EMBL" id="JMFG01000005">
    <property type="protein sequence ID" value="KDA54729.1"/>
    <property type="molecule type" value="Genomic_DNA"/>
</dbReference>
<organism evidence="2 3">
    <name type="scientific">Thermoanaerobaculum aquaticum</name>
    <dbReference type="NCBI Taxonomy" id="1312852"/>
    <lineage>
        <taxon>Bacteria</taxon>
        <taxon>Pseudomonadati</taxon>
        <taxon>Acidobacteriota</taxon>
        <taxon>Thermoanaerobaculia</taxon>
        <taxon>Thermoanaerobaculales</taxon>
        <taxon>Thermoanaerobaculaceae</taxon>
        <taxon>Thermoanaerobaculum</taxon>
    </lineage>
</organism>
<feature type="domain" description="FHA" evidence="1">
    <location>
        <begin position="22"/>
        <end position="71"/>
    </location>
</feature>
<dbReference type="SUPFAM" id="SSF49879">
    <property type="entry name" value="SMAD/FHA domain"/>
    <property type="match status" value="1"/>
</dbReference>
<evidence type="ECO:0000313" key="2">
    <source>
        <dbReference type="EMBL" id="KDA54729.1"/>
    </source>
</evidence>
<dbReference type="CDD" id="cd00060">
    <property type="entry name" value="FHA"/>
    <property type="match status" value="1"/>
</dbReference>
<comment type="caution">
    <text evidence="2">The sequence shown here is derived from an EMBL/GenBank/DDBJ whole genome shotgun (WGS) entry which is preliminary data.</text>
</comment>
<evidence type="ECO:0000259" key="1">
    <source>
        <dbReference type="PROSITE" id="PS50006"/>
    </source>
</evidence>
<dbReference type="Pfam" id="PF00498">
    <property type="entry name" value="FHA"/>
    <property type="match status" value="1"/>
</dbReference>
<dbReference type="OrthoDB" id="128177at2"/>
<proteinExistence type="predicted"/>
<dbReference type="PROSITE" id="PS50006">
    <property type="entry name" value="FHA_DOMAIN"/>
    <property type="match status" value="1"/>
</dbReference>
<dbReference type="AlphaFoldDB" id="A0A062XZ51"/>
<reference evidence="2 3" key="1">
    <citation type="submission" date="2014-04" db="EMBL/GenBank/DDBJ databases">
        <title>The Genome Sequence of Thermoanaerobaculum aquaticum MP-01, The First Cultivated Group 23 Acidobacterium.</title>
        <authorList>
            <person name="Stamps B.W."/>
            <person name="Losey N.A."/>
            <person name="Lawson P.A."/>
            <person name="Stevenson B.S."/>
        </authorList>
    </citation>
    <scope>NUCLEOTIDE SEQUENCE [LARGE SCALE GENOMIC DNA]</scope>
    <source>
        <strain evidence="2 3">MP-01</strain>
    </source>
</reference>
<accession>A0A062XZ51</accession>